<organism evidence="3 4">
    <name type="scientific">Nocardioides dubius</name>
    <dbReference type="NCBI Taxonomy" id="317019"/>
    <lineage>
        <taxon>Bacteria</taxon>
        <taxon>Bacillati</taxon>
        <taxon>Actinomycetota</taxon>
        <taxon>Actinomycetes</taxon>
        <taxon>Propionibacteriales</taxon>
        <taxon>Nocardioidaceae</taxon>
        <taxon>Nocardioides</taxon>
    </lineage>
</organism>
<dbReference type="PANTHER" id="PTHR46696">
    <property type="entry name" value="P450, PUTATIVE (EUROFUNG)-RELATED"/>
    <property type="match status" value="1"/>
</dbReference>
<evidence type="ECO:0000256" key="2">
    <source>
        <dbReference type="RuleBase" id="RU000461"/>
    </source>
</evidence>
<dbReference type="PROSITE" id="PS00086">
    <property type="entry name" value="CYTOCHROME_P450"/>
    <property type="match status" value="1"/>
</dbReference>
<dbReference type="RefSeq" id="WP_343995853.1">
    <property type="nucleotide sequence ID" value="NZ_BAAALG010000012.1"/>
</dbReference>
<dbReference type="Gene3D" id="1.10.630.10">
    <property type="entry name" value="Cytochrome P450"/>
    <property type="match status" value="1"/>
</dbReference>
<reference evidence="4" key="1">
    <citation type="journal article" date="2019" name="Int. J. Syst. Evol. Microbiol.">
        <title>The Global Catalogue of Microorganisms (GCM) 10K type strain sequencing project: providing services to taxonomists for standard genome sequencing and annotation.</title>
        <authorList>
            <consortium name="The Broad Institute Genomics Platform"/>
            <consortium name="The Broad Institute Genome Sequencing Center for Infectious Disease"/>
            <person name="Wu L."/>
            <person name="Ma J."/>
        </authorList>
    </citation>
    <scope>NUCLEOTIDE SEQUENCE [LARGE SCALE GENOMIC DNA]</scope>
    <source>
        <strain evidence="4">JCM 13008</strain>
    </source>
</reference>
<comment type="caution">
    <text evidence="3">The sequence shown here is derived from an EMBL/GenBank/DDBJ whole genome shotgun (WGS) entry which is preliminary data.</text>
</comment>
<keyword evidence="4" id="KW-1185">Reference proteome</keyword>
<dbReference type="InterPro" id="IPR017972">
    <property type="entry name" value="Cyt_P450_CS"/>
</dbReference>
<name>A0ABP4EHD3_9ACTN</name>
<keyword evidence="2" id="KW-0560">Oxidoreductase</keyword>
<dbReference type="PRINTS" id="PR00385">
    <property type="entry name" value="P450"/>
</dbReference>
<keyword evidence="2" id="KW-0503">Monooxygenase</keyword>
<dbReference type="PANTHER" id="PTHR46696:SF1">
    <property type="entry name" value="CYTOCHROME P450 YJIB-RELATED"/>
    <property type="match status" value="1"/>
</dbReference>
<dbReference type="InterPro" id="IPR001128">
    <property type="entry name" value="Cyt_P450"/>
</dbReference>
<sequence>MTVQSCPMRPEAIDTEFPWFPRPPIDLPEAYRWLQTNEPVRRVDLMGGQPGWLVTRYDDVRAVLADRRVSADSQHPGFPRFGAPMEDPSQRMFLRMDAPQHTVFRKLLVRNFSRREAAALEPRLEALVDEAIDQMLAAPDRQADFLSAIALRVPSTVLSWILGVHAEDREFFNAAADRALGATDLTNPDALADAIVAIGELREYIAGIARERAAQDDPGDDIIGQLVAAAKAGTITMADVENSGILFVIAGHDTTTSMAALGLHTLLGDRAQWEQVVADPSLVPGAVEELLRYLTVVHLVVLRVASEDVEVGGVTIPAGEAIIPLNFAANRDATRFADPDVFDIHRSENDHLAFGHGAHLCIGQTLARLELNVIFRRLAERVPTLRVTAPTEELPFKVYSGINGVSALPVAW</sequence>
<evidence type="ECO:0000313" key="3">
    <source>
        <dbReference type="EMBL" id="GAA1109370.1"/>
    </source>
</evidence>
<comment type="similarity">
    <text evidence="1 2">Belongs to the cytochrome P450 family.</text>
</comment>
<keyword evidence="2" id="KW-0479">Metal-binding</keyword>
<dbReference type="InterPro" id="IPR036396">
    <property type="entry name" value="Cyt_P450_sf"/>
</dbReference>
<dbReference type="EMBL" id="BAAALG010000012">
    <property type="protein sequence ID" value="GAA1109370.1"/>
    <property type="molecule type" value="Genomic_DNA"/>
</dbReference>
<evidence type="ECO:0000313" key="4">
    <source>
        <dbReference type="Proteomes" id="UP001501581"/>
    </source>
</evidence>
<evidence type="ECO:0000256" key="1">
    <source>
        <dbReference type="ARBA" id="ARBA00010617"/>
    </source>
</evidence>
<gene>
    <name evidence="3" type="ORF">GCM10009668_32140</name>
</gene>
<dbReference type="InterPro" id="IPR002397">
    <property type="entry name" value="Cyt_P450_B"/>
</dbReference>
<keyword evidence="2" id="KW-0349">Heme</keyword>
<dbReference type="SUPFAM" id="SSF48264">
    <property type="entry name" value="Cytochrome P450"/>
    <property type="match status" value="1"/>
</dbReference>
<protein>
    <submittedName>
        <fullName evidence="3">Cytochrome P450</fullName>
    </submittedName>
</protein>
<accession>A0ABP4EHD3</accession>
<dbReference type="Proteomes" id="UP001501581">
    <property type="component" value="Unassembled WGS sequence"/>
</dbReference>
<dbReference type="PRINTS" id="PR00359">
    <property type="entry name" value="BP450"/>
</dbReference>
<keyword evidence="2" id="KW-0408">Iron</keyword>
<dbReference type="Pfam" id="PF00067">
    <property type="entry name" value="p450"/>
    <property type="match status" value="1"/>
</dbReference>
<proteinExistence type="inferred from homology"/>
<dbReference type="CDD" id="cd11030">
    <property type="entry name" value="CYP105-like"/>
    <property type="match status" value="1"/>
</dbReference>